<evidence type="ECO:0000256" key="8">
    <source>
        <dbReference type="SAM" id="Phobius"/>
    </source>
</evidence>
<dbReference type="AlphaFoldDB" id="A0A5R9GNH1"/>
<dbReference type="InterPro" id="IPR004761">
    <property type="entry name" value="Spore_GerAB"/>
</dbReference>
<sequence length="374" mass="41671">MTVRDGHIGYREWAAFVLMATGAKILNPSSVVLTQYGKEATWMLSFAAGAVNFAFLFLVIRYMRSYPGKGLLDVIAERSGRWLAKGYAFALCIGMTGNGFINLRLLVDQAKIVTLPQTPVSVMMICSLLLAVYLAYKGIETLSRLSRVLLPWLFGAIVSVAVLMMNRYNVHLLAPWFGPGLPQVAWDGARHALYYGEPFALTTLALFVRTQGDFRRGLWRGTFYALAAATLVIMEVQLILGSPGSERIAFPYLELSRMIYLNRFVQHLEGVYSAIWLLIAFTQIAIDLYLATFLFSQTFAMKRFRPLLLPMAALFMMLALMPSYFYETIVWKDVYLIQIGGAVIYGGFLLAWAASWFRRGTGGEDVSSGAAAGD</sequence>
<evidence type="ECO:0000313" key="9">
    <source>
        <dbReference type="EMBL" id="TLS53625.1"/>
    </source>
</evidence>
<name>A0A5R9GNH1_9BACL</name>
<comment type="subcellular location">
    <subcellularLocation>
        <location evidence="1">Membrane</location>
        <topology evidence="1">Multi-pass membrane protein</topology>
    </subcellularLocation>
</comment>
<feature type="transmembrane region" description="Helical" evidence="8">
    <location>
        <begin position="221"/>
        <end position="240"/>
    </location>
</feature>
<dbReference type="Pfam" id="PF03845">
    <property type="entry name" value="Spore_permease"/>
    <property type="match status" value="1"/>
</dbReference>
<dbReference type="EMBL" id="VCIW01000002">
    <property type="protein sequence ID" value="TLS53625.1"/>
    <property type="molecule type" value="Genomic_DNA"/>
</dbReference>
<feature type="transmembrane region" description="Helical" evidence="8">
    <location>
        <begin position="87"/>
        <end position="107"/>
    </location>
</feature>
<proteinExistence type="inferred from homology"/>
<evidence type="ECO:0000256" key="3">
    <source>
        <dbReference type="ARBA" id="ARBA00022448"/>
    </source>
</evidence>
<evidence type="ECO:0000256" key="1">
    <source>
        <dbReference type="ARBA" id="ARBA00004141"/>
    </source>
</evidence>
<keyword evidence="3" id="KW-0813">Transport</keyword>
<protein>
    <submittedName>
        <fullName evidence="9">Uncharacterized protein</fullName>
    </submittedName>
</protein>
<evidence type="ECO:0000313" key="10">
    <source>
        <dbReference type="Proteomes" id="UP000309676"/>
    </source>
</evidence>
<comment type="caution">
    <text evidence="9">The sequence shown here is derived from an EMBL/GenBank/DDBJ whole genome shotgun (WGS) entry which is preliminary data.</text>
</comment>
<feature type="transmembrane region" description="Helical" evidence="8">
    <location>
        <begin position="119"/>
        <end position="136"/>
    </location>
</feature>
<accession>A0A5R9GNH1</accession>
<keyword evidence="7 8" id="KW-0472">Membrane</keyword>
<comment type="similarity">
    <text evidence="2">Belongs to the amino acid-polyamine-organocation (APC) superfamily. Spore germination protein (SGP) (TC 2.A.3.9) family.</text>
</comment>
<dbReference type="GO" id="GO:0016020">
    <property type="term" value="C:membrane"/>
    <property type="evidence" value="ECO:0007669"/>
    <property type="project" value="UniProtKB-SubCell"/>
</dbReference>
<feature type="transmembrane region" description="Helical" evidence="8">
    <location>
        <begin position="337"/>
        <end position="357"/>
    </location>
</feature>
<feature type="transmembrane region" description="Helical" evidence="8">
    <location>
        <begin position="307"/>
        <end position="325"/>
    </location>
</feature>
<feature type="transmembrane region" description="Helical" evidence="8">
    <location>
        <begin position="192"/>
        <end position="209"/>
    </location>
</feature>
<evidence type="ECO:0000256" key="6">
    <source>
        <dbReference type="ARBA" id="ARBA00022989"/>
    </source>
</evidence>
<evidence type="ECO:0000256" key="2">
    <source>
        <dbReference type="ARBA" id="ARBA00007998"/>
    </source>
</evidence>
<feature type="transmembrane region" description="Helical" evidence="8">
    <location>
        <begin position="40"/>
        <end position="60"/>
    </location>
</feature>
<evidence type="ECO:0000256" key="5">
    <source>
        <dbReference type="ARBA" id="ARBA00022692"/>
    </source>
</evidence>
<keyword evidence="6 8" id="KW-1133">Transmembrane helix</keyword>
<keyword evidence="10" id="KW-1185">Reference proteome</keyword>
<reference evidence="9 10" key="1">
    <citation type="submission" date="2019-05" db="EMBL/GenBank/DDBJ databases">
        <authorList>
            <person name="Narsing Rao M.P."/>
            <person name="Li W.J."/>
        </authorList>
    </citation>
    <scope>NUCLEOTIDE SEQUENCE [LARGE SCALE GENOMIC DNA]</scope>
    <source>
        <strain evidence="9 10">SYSU_K30003</strain>
    </source>
</reference>
<gene>
    <name evidence="9" type="ORF">FE782_04965</name>
</gene>
<dbReference type="RefSeq" id="WP_138192943.1">
    <property type="nucleotide sequence ID" value="NZ_VCIW01000002.1"/>
</dbReference>
<feature type="transmembrane region" description="Helical" evidence="8">
    <location>
        <begin position="274"/>
        <end position="295"/>
    </location>
</feature>
<evidence type="ECO:0000256" key="7">
    <source>
        <dbReference type="ARBA" id="ARBA00023136"/>
    </source>
</evidence>
<dbReference type="OrthoDB" id="2561074at2"/>
<dbReference type="Proteomes" id="UP000309676">
    <property type="component" value="Unassembled WGS sequence"/>
</dbReference>
<dbReference type="PANTHER" id="PTHR34975:SF2">
    <property type="entry name" value="SPORE GERMINATION PROTEIN A2"/>
    <property type="match status" value="1"/>
</dbReference>
<keyword evidence="4" id="KW-0309">Germination</keyword>
<keyword evidence="5 8" id="KW-0812">Transmembrane</keyword>
<dbReference type="PANTHER" id="PTHR34975">
    <property type="entry name" value="SPORE GERMINATION PROTEIN A2"/>
    <property type="match status" value="1"/>
</dbReference>
<dbReference type="GO" id="GO:0009847">
    <property type="term" value="P:spore germination"/>
    <property type="evidence" value="ECO:0007669"/>
    <property type="project" value="InterPro"/>
</dbReference>
<feature type="transmembrane region" description="Helical" evidence="8">
    <location>
        <begin position="148"/>
        <end position="168"/>
    </location>
</feature>
<evidence type="ECO:0000256" key="4">
    <source>
        <dbReference type="ARBA" id="ARBA00022544"/>
    </source>
</evidence>
<organism evidence="9 10">
    <name type="scientific">Paenibacillus antri</name>
    <dbReference type="NCBI Taxonomy" id="2582848"/>
    <lineage>
        <taxon>Bacteria</taxon>
        <taxon>Bacillati</taxon>
        <taxon>Bacillota</taxon>
        <taxon>Bacilli</taxon>
        <taxon>Bacillales</taxon>
        <taxon>Paenibacillaceae</taxon>
        <taxon>Paenibacillus</taxon>
    </lineage>
</organism>